<feature type="transmembrane region" description="Helical" evidence="1">
    <location>
        <begin position="49"/>
        <end position="66"/>
    </location>
</feature>
<evidence type="ECO:0000313" key="2">
    <source>
        <dbReference type="EMBL" id="SVE30434.1"/>
    </source>
</evidence>
<sequence length="69" mass="6853">VKPVPVESLVGERTGSVKLDQTLVDDAPATIGLAAGAADGGLLPATDGYSLFIFTAVLALCGLVGARRG</sequence>
<accession>A0A383CE74</accession>
<keyword evidence="1" id="KW-0812">Transmembrane</keyword>
<organism evidence="2">
    <name type="scientific">marine metagenome</name>
    <dbReference type="NCBI Taxonomy" id="408172"/>
    <lineage>
        <taxon>unclassified sequences</taxon>
        <taxon>metagenomes</taxon>
        <taxon>ecological metagenomes</taxon>
    </lineage>
</organism>
<protein>
    <submittedName>
        <fullName evidence="2">Uncharacterized protein</fullName>
    </submittedName>
</protein>
<keyword evidence="1" id="KW-0472">Membrane</keyword>
<proteinExistence type="predicted"/>
<feature type="non-terminal residue" evidence="2">
    <location>
        <position position="69"/>
    </location>
</feature>
<name>A0A383CE74_9ZZZZ</name>
<gene>
    <name evidence="2" type="ORF">METZ01_LOCUS483288</name>
</gene>
<dbReference type="EMBL" id="UINC01208066">
    <property type="protein sequence ID" value="SVE30434.1"/>
    <property type="molecule type" value="Genomic_DNA"/>
</dbReference>
<evidence type="ECO:0000256" key="1">
    <source>
        <dbReference type="SAM" id="Phobius"/>
    </source>
</evidence>
<dbReference type="AlphaFoldDB" id="A0A383CE74"/>
<feature type="non-terminal residue" evidence="2">
    <location>
        <position position="1"/>
    </location>
</feature>
<reference evidence="2" key="1">
    <citation type="submission" date="2018-05" db="EMBL/GenBank/DDBJ databases">
        <authorList>
            <person name="Lanie J.A."/>
            <person name="Ng W.-L."/>
            <person name="Kazmierczak K.M."/>
            <person name="Andrzejewski T.M."/>
            <person name="Davidsen T.M."/>
            <person name="Wayne K.J."/>
            <person name="Tettelin H."/>
            <person name="Glass J.I."/>
            <person name="Rusch D."/>
            <person name="Podicherti R."/>
            <person name="Tsui H.-C.T."/>
            <person name="Winkler M.E."/>
        </authorList>
    </citation>
    <scope>NUCLEOTIDE SEQUENCE</scope>
</reference>
<keyword evidence="1" id="KW-1133">Transmembrane helix</keyword>